<feature type="region of interest" description="Disordered" evidence="4">
    <location>
        <begin position="932"/>
        <end position="1007"/>
    </location>
</feature>
<gene>
    <name evidence="6" type="ORF">BESB_056910</name>
</gene>
<keyword evidence="2" id="KW-0963">Cytoplasm</keyword>
<dbReference type="PANTHER" id="PTHR24216">
    <property type="entry name" value="PAXILLIN-RELATED"/>
    <property type="match status" value="1"/>
</dbReference>
<feature type="region of interest" description="Disordered" evidence="4">
    <location>
        <begin position="3350"/>
        <end position="3417"/>
    </location>
</feature>
<evidence type="ECO:0000313" key="7">
    <source>
        <dbReference type="Proteomes" id="UP000224006"/>
    </source>
</evidence>
<feature type="compositionally biased region" description="Basic and acidic residues" evidence="4">
    <location>
        <begin position="3666"/>
        <end position="3678"/>
    </location>
</feature>
<dbReference type="InterPro" id="IPR034085">
    <property type="entry name" value="TOG"/>
</dbReference>
<feature type="compositionally biased region" description="Basic and acidic residues" evidence="4">
    <location>
        <begin position="3388"/>
        <end position="3417"/>
    </location>
</feature>
<feature type="compositionally biased region" description="Low complexity" evidence="4">
    <location>
        <begin position="87"/>
        <end position="103"/>
    </location>
</feature>
<organism evidence="6 7">
    <name type="scientific">Besnoitia besnoiti</name>
    <name type="common">Apicomplexan protozoan</name>
    <dbReference type="NCBI Taxonomy" id="94643"/>
    <lineage>
        <taxon>Eukaryota</taxon>
        <taxon>Sar</taxon>
        <taxon>Alveolata</taxon>
        <taxon>Apicomplexa</taxon>
        <taxon>Conoidasida</taxon>
        <taxon>Coccidia</taxon>
        <taxon>Eucoccidiorida</taxon>
        <taxon>Eimeriorina</taxon>
        <taxon>Sarcocystidae</taxon>
        <taxon>Besnoitia</taxon>
    </lineage>
</organism>
<dbReference type="STRING" id="94643.A0A2A9MKT1"/>
<dbReference type="GO" id="GO:0015631">
    <property type="term" value="F:tubulin binding"/>
    <property type="evidence" value="ECO:0007669"/>
    <property type="project" value="InterPro"/>
</dbReference>
<feature type="compositionally biased region" description="Basic and acidic residues" evidence="4">
    <location>
        <begin position="3612"/>
        <end position="3622"/>
    </location>
</feature>
<feature type="compositionally biased region" description="Low complexity" evidence="4">
    <location>
        <begin position="2235"/>
        <end position="2254"/>
    </location>
</feature>
<feature type="compositionally biased region" description="Basic and acidic residues" evidence="4">
    <location>
        <begin position="177"/>
        <end position="190"/>
    </location>
</feature>
<dbReference type="SMART" id="SM01349">
    <property type="entry name" value="TOG"/>
    <property type="match status" value="1"/>
</dbReference>
<dbReference type="EMBL" id="NWUJ01000004">
    <property type="protein sequence ID" value="PFH36040.1"/>
    <property type="molecule type" value="Genomic_DNA"/>
</dbReference>
<feature type="compositionally biased region" description="Low complexity" evidence="4">
    <location>
        <begin position="3821"/>
        <end position="3832"/>
    </location>
</feature>
<feature type="region of interest" description="Disordered" evidence="4">
    <location>
        <begin position="1861"/>
        <end position="2051"/>
    </location>
</feature>
<feature type="region of interest" description="Disordered" evidence="4">
    <location>
        <begin position="2912"/>
        <end position="2931"/>
    </location>
</feature>
<feature type="compositionally biased region" description="Basic and acidic residues" evidence="4">
    <location>
        <begin position="1914"/>
        <end position="1937"/>
    </location>
</feature>
<reference evidence="6 7" key="1">
    <citation type="submission" date="2017-09" db="EMBL/GenBank/DDBJ databases">
        <title>Genome sequencing of Besnoitia besnoiti strain Bb-Ger1.</title>
        <authorList>
            <person name="Schares G."/>
            <person name="Venepally P."/>
            <person name="Lorenzi H.A."/>
        </authorList>
    </citation>
    <scope>NUCLEOTIDE SEQUENCE [LARGE SCALE GENOMIC DNA]</scope>
    <source>
        <strain evidence="6 7">Bb-Ger1</strain>
    </source>
</reference>
<feature type="compositionally biased region" description="Basic and acidic residues" evidence="4">
    <location>
        <begin position="1960"/>
        <end position="1977"/>
    </location>
</feature>
<evidence type="ECO:0000256" key="2">
    <source>
        <dbReference type="ARBA" id="ARBA00022490"/>
    </source>
</evidence>
<dbReference type="InterPro" id="IPR011989">
    <property type="entry name" value="ARM-like"/>
</dbReference>
<feature type="region of interest" description="Disordered" evidence="4">
    <location>
        <begin position="3213"/>
        <end position="3242"/>
    </location>
</feature>
<feature type="compositionally biased region" description="Low complexity" evidence="4">
    <location>
        <begin position="1945"/>
        <end position="1959"/>
    </location>
</feature>
<feature type="domain" description="TOG" evidence="5">
    <location>
        <begin position="664"/>
        <end position="910"/>
    </location>
</feature>
<keyword evidence="3" id="KW-0206">Cytoskeleton</keyword>
<evidence type="ECO:0000256" key="3">
    <source>
        <dbReference type="ARBA" id="ARBA00023212"/>
    </source>
</evidence>
<feature type="compositionally biased region" description="Basic and acidic residues" evidence="4">
    <location>
        <begin position="3766"/>
        <end position="3783"/>
    </location>
</feature>
<feature type="compositionally biased region" description="Polar residues" evidence="4">
    <location>
        <begin position="197"/>
        <end position="219"/>
    </location>
</feature>
<feature type="compositionally biased region" description="Gly residues" evidence="4">
    <location>
        <begin position="3691"/>
        <end position="3706"/>
    </location>
</feature>
<sequence length="3921" mass="412898">MEPDSVSSFSRADSSPSAAASLQAEDSPAAAESLDSAQSALSSGTKHGSFSTASAPLSKKRLITAKARPKKLREVLQQQAFAREKAGQSSGASGADSLELEPPSSAPSPPRASPVSSSDSLPVESIACKGMSFEEIMAAAGIDTSAPLPADAPPPAAAQPCEGRTLLSSSRRTPRSAAEKPADCEGEKEAGAAAQRPPSSVADTAASSRPVSALSTAGGNTPLRGESPALTESECPCGALRLPGGSAAAAGARPASADVAGAHAPRTPRGAAQTSFSVAAAAPSAFSPFAAEREQDVQMEDGGSLGGVAEEDAAFVAIPLAARLTSKTVKQRLHGCEEVLRRLQAEPGRAQDTFAACLQQGGVLEKLLRDSNPLVLAKTIDILLAFARAVTGVSSSDADAKSREGDRASSTGQVSQSLCRLSPEHAASLLDLVGLATLQNILPTPRLTAPATELLALLASVHLAALERLLGVLFAANEKLLAEKKGNVALLKGTAMKQASASVQLLLALVEDFGAACVNAAGGLKSFLDKSVGPLCCVSDKKTRGLCAALAAHAVWLAGGSEAAKKLASDAVKNSRAMQAEIATLLSQTFAGRERVPSSRGFLSGARSEQTVGVAERRAADATRGAGSEGREVILAEESDVIKSVCQQGDWVLRATEGKRKKAAGAAEEKGERELPWKIKMQSWQQLEAALHDCLCITKRNPFLPTLISLVHRCLTLEPTLPVVSCCLRVLQHLVRLLLADGEAFSAAASAGSPQQIRVLLPDVAAKLKVNNRQVQGAATSCLAAFLDAFPLDVACADLLPMKEKLGNYRQALLEALNAAIPPEADATDTAALRNAAFWRAVPQLVQAAREGADDGAPGVRTAALDLLAKIGCKREGGREAIGGVLDALQEQKRQQVLKRIAAAAPAAGTPPARGGPSCVPPLAGRIEQIRARRSPAGASAVLQEGDSREGGADGEQKTAPVTRRDDGRKARENGEARTRGDASSSLHRAAPARIAQRRPPQAAPALGAAAAGAAAAPSSAAPSASASSCSSTPFAFSWELPECPVGLEEAESVARRLWSLEGEMLEGLGSASGLERRAACARLAECWRRPCACRVCRVDTRPEKAAESSEDAQEATEADERECLNEGRLRYAIHLILFMRMKLNNFREKSLLVQQSVLVCLSTAIEAIAHAAGAQRRRAQNALPKEESENPLTFLSSFSSPQRTRRMKINEEPDDTGQTLYVHPCLAPLILAPLVDKIGDPRLGNKIQGLCLSLCEIFASPLPVVGTLLEASEGTLALALPSAASSLRLRAEKGEERGRGAAGFHGFSLRKRDERAGSEAAPKSGERTVRANACAAALGGASGRACQALLALLERVVLTCGAEKLSPIKPLVLFARQIIDAQKPSPAQANRSGGMRLMAALFAQLGEKPLHNLLVAHPLPEDLRAAVKRLAQGAGAAKPQLASSSRSSMTPAAFAAGLPALSLAERALQCLSAGASSVSASVSEIAGPGFEAYIHRAREPVSVAPFLTPERLEALQPPQKKSLVGAEKKSLPKRGEKEELEALKECIRVIAVEGRGCIKAEGLSSLIPILRAKVLDARPPVARLALVLVAAVCDGLTNSPLTPEGASASASAKQSEANDADATMSEDEPEKTGKGHAVSSRGCRLYKDILLPALFERLHGNDRKTVELAHIATLKWMQAIGPEDAALLLLPCLERALAASVSPSRAASFSGSEAASSPRPFGSAASSFSSLRSFKSQGSLESVLSSASGHAQAEKSSPRRVAEALVALLVASRFAFGLTEGTSEHYSERLSRRLLPLLFSLLRESTGARDRAAPVAREEAKREGFAELLETFIARVSRILVSAADLAAVAEERQKHQAWKDALENGSAASEGKEAADRVPPLAARQTESGRSEKVADQGAPRDGLEVNMEEAENPREKERREGVARAPRGRERSAESDAEALDDAPSLPPSSSWASESARSDSDGDEAARGARVDSEAEPPDSVFFHIRRATGLAARRRSGAVTSAAGSPARRTASPPSPQVGDLGAQSSPLSPTPGKPRGGGAPRAGAASPSLLVASEKTAVRGKAAALLAAREEARAAWRPHLSEHLLELMFPSLGASAPLLGASREGLGSPRNAARRDGPRSAGSPGSPRAQAVSRALLHAARAAADLWLAFLREASTEGDSGAEKSRAKVLRKLKGEENIISLLINWIADHVAENSLTFPYGMLPPALAASSPVMAPSAAPPSLQPPPAALSASAPGSSSPTCPPSSSAEGGALRECRYTVAAPLVVLGVLLQALHALRVRLSLSEQQTVAALLLDLRSHAALYEVLQGKKAAQRVEKKAEDGKLSSAAFLQERHQQTLRELLGLLARVAAEPASLVCALHKQLSKTKNRNLSCDLLEATCVALGQHLRLPQPFAMSVREKVEKPATSSLSSLSSLSSFSAPCPVSSSFSAHAAAHAQFTEFLLAQMAPRLCQILAAEERLEGKKEGRRLRDLALDTLVFVNAACKGALLNTSSPHLTPELRTWLAEAAKGPLPSISSGRGCSPGLGAAESPACFPLPPHARCADYAFAVFVPFSPVEKAARREEHPRDAASAPAPETPAGTSERAQQIKGADPKPAITGKEPASAARKVASAPTASSAAVLEKTAQSQEETVEKIEFRDPELQKLIQERREEHRALLEAMRETDLRTAALRSGAIFEPVLAQVSEARAAAELCFTSLQKELDRSTPALGWLRAQQLKADEAQATCAFLPAAPSPSGSASAASAASRFAANGSVLLASSSSSSSALSSSSLLQPARRAVSAGAGLSASQLLVGAAVSMVKIWSSQLREKDVARLARAAHCLICLMTTVPLDACALESLSGLAASASPGSRHSSAPASAGGAACASPPCESRQDSGELFAPVAPAAAHSAELPPLSKCVTRLLNSRTTTSTSRGAPGEDSSAASHSAASLSREGDAALFADASCLASSILFEGLLHGLENIFQPHCFDGATAVAVTSFHTILSLLLLLDIVLRRLLAAAKGGGDAEGAPTRRPVLEGPPWRALEGLGATTSQAEPGSEAGEGRMSGGDEHGSEQLLGPETVARACKQLLLCMSRYQAFVYKAAAPAAEELLLPRLLITALLNQCLGKDMLRGSFLSLVRLVDFVFSLAAQQIQGQHSDLNADTAWRFLSKIHRRISSKLEEATKTDESGKRPTRIPRSQLLRLVHTVISSWWIVEGSYEAARLSLQQREQKRAKSEEDKRDRSSRGERPPGTRPAPASGFAGFLDKQWCLAFVYFRLFMHTLVRFSPEALGEYLELQGLSATSPQGQRLDRLLSSSAPFCEAAAESPLAFAPLEAAVKGAAEARNALRTFSCSACIDLARRLETREKPHTPDAEASRDTRGERRDWVMEDRGEQEEGERRKRTLSRERAEALGEPEPSRERKERRRDDDRKEKRHCFGDDVKTVVAEVVEAEHAKLTQLMKRHRIAPLQDPLVSASGDEEAEMASLRRRRSRGHDAFCMVAQQPFDTADDLSLQPYLTDIRARLCRAQVLMEEEAASRSLSEEASPRGTRSERDLLLSFLTRSVALLDVFPLASASRAAAGGDGASGCALVFPTTRRWVDLEALAKLFKVEAGQPARRGEQARVAAGAERRPIADARHAQPPPPDDDGRSQAGSGTDRRRLRGSRPNAEASACEQLPAGPERLVRRDQRHEQRGGHLTLACDTCPLKGGGARHAARGPGGDSDPGSRSREWSHVSARGRDAAARRQEPAPPEGEAESRGRVGRTHAGPGRTHAEGGEATIGTRERAERPTTVEPRRRAAEGPQTSGACTLPSADSSVVLFPASNSLLKRDDASLPGASRAATASSAARHAGERPQQQDQRRGCADACSESVPRGVVEGADKHPFPREPAQAEKKTCLRRSERSPMRLSPQEASLDTASSSMSPTQGAGGQNCGYYME</sequence>
<dbReference type="InterPro" id="IPR048491">
    <property type="entry name" value="XMAP215_CLASP_TOG"/>
</dbReference>
<feature type="compositionally biased region" description="Polar residues" evidence="4">
    <location>
        <begin position="3786"/>
        <end position="3798"/>
    </location>
</feature>
<feature type="region of interest" description="Disordered" evidence="4">
    <location>
        <begin position="3811"/>
        <end position="3921"/>
    </location>
</feature>
<feature type="region of interest" description="Disordered" evidence="4">
    <location>
        <begin position="2566"/>
        <end position="2638"/>
    </location>
</feature>
<feature type="compositionally biased region" description="Basic and acidic residues" evidence="4">
    <location>
        <begin position="3862"/>
        <end position="3888"/>
    </location>
</feature>
<feature type="compositionally biased region" description="Basic and acidic residues" evidence="4">
    <location>
        <begin position="3708"/>
        <end position="3731"/>
    </location>
</feature>
<feature type="region of interest" description="Disordered" evidence="4">
    <location>
        <begin position="3032"/>
        <end position="3057"/>
    </location>
</feature>
<evidence type="ECO:0000256" key="4">
    <source>
        <dbReference type="SAM" id="MobiDB-lite"/>
    </source>
</evidence>
<feature type="compositionally biased region" description="Basic and acidic residues" evidence="4">
    <location>
        <begin position="946"/>
        <end position="981"/>
    </location>
</feature>
<name>A0A2A9MKT1_BESBE</name>
<feature type="compositionally biased region" description="Low complexity" evidence="4">
    <location>
        <begin position="158"/>
        <end position="171"/>
    </location>
</feature>
<feature type="region of interest" description="Disordered" evidence="4">
    <location>
        <begin position="3599"/>
        <end position="3798"/>
    </location>
</feature>
<feature type="compositionally biased region" description="Basic and acidic residues" evidence="4">
    <location>
        <begin position="3350"/>
        <end position="3375"/>
    </location>
</feature>
<feature type="compositionally biased region" description="Low complexity" evidence="4">
    <location>
        <begin position="2005"/>
        <end position="2017"/>
    </location>
</feature>
<evidence type="ECO:0000256" key="1">
    <source>
        <dbReference type="ARBA" id="ARBA00004245"/>
    </source>
</evidence>
<feature type="region of interest" description="Disordered" evidence="4">
    <location>
        <begin position="1603"/>
        <end position="1639"/>
    </location>
</feature>
<feature type="region of interest" description="Disordered" evidence="4">
    <location>
        <begin position="1"/>
        <end position="121"/>
    </location>
</feature>
<feature type="compositionally biased region" description="Low complexity" evidence="4">
    <location>
        <begin position="989"/>
        <end position="1007"/>
    </location>
</feature>
<dbReference type="Gene3D" id="1.25.10.10">
    <property type="entry name" value="Leucine-rich Repeat Variant"/>
    <property type="match status" value="3"/>
</dbReference>
<accession>A0A2A9MKT1</accession>
<feature type="compositionally biased region" description="Polar residues" evidence="4">
    <location>
        <begin position="35"/>
        <end position="55"/>
    </location>
</feature>
<evidence type="ECO:0000313" key="6">
    <source>
        <dbReference type="EMBL" id="PFH36040.1"/>
    </source>
</evidence>
<feature type="region of interest" description="Disordered" evidence="4">
    <location>
        <begin position="2106"/>
        <end position="2136"/>
    </location>
</feature>
<dbReference type="VEuPathDB" id="ToxoDB:BESB_056910"/>
<feature type="region of interest" description="Disordered" evidence="4">
    <location>
        <begin position="144"/>
        <end position="232"/>
    </location>
</feature>
<dbReference type="Pfam" id="PF21041">
    <property type="entry name" value="XMAP215_CLASP_TOG"/>
    <property type="match status" value="1"/>
</dbReference>
<comment type="caution">
    <text evidence="6">The sequence shown here is derived from an EMBL/GenBank/DDBJ whole genome shotgun (WGS) entry which is preliminary data.</text>
</comment>
<feature type="compositionally biased region" description="Basic residues" evidence="4">
    <location>
        <begin position="58"/>
        <end position="71"/>
    </location>
</feature>
<dbReference type="Proteomes" id="UP000224006">
    <property type="component" value="Chromosome IV"/>
</dbReference>
<dbReference type="SUPFAM" id="SSF48371">
    <property type="entry name" value="ARM repeat"/>
    <property type="match status" value="1"/>
</dbReference>
<dbReference type="PANTHER" id="PTHR24216:SF65">
    <property type="entry name" value="PAXILLIN-LIKE PROTEIN 1"/>
    <property type="match status" value="1"/>
</dbReference>
<dbReference type="KEGG" id="bbes:BESB_056910"/>
<dbReference type="GeneID" id="40310620"/>
<dbReference type="GO" id="GO:0005856">
    <property type="term" value="C:cytoskeleton"/>
    <property type="evidence" value="ECO:0007669"/>
    <property type="project" value="UniProtKB-SubCell"/>
</dbReference>
<feature type="region of interest" description="Disordered" evidence="4">
    <location>
        <begin position="2220"/>
        <end position="2254"/>
    </location>
</feature>
<keyword evidence="7" id="KW-1185">Reference proteome</keyword>
<feature type="compositionally biased region" description="Polar residues" evidence="4">
    <location>
        <begin position="3894"/>
        <end position="3909"/>
    </location>
</feature>
<dbReference type="RefSeq" id="XP_029220049.1">
    <property type="nucleotide sequence ID" value="XM_029364126.1"/>
</dbReference>
<feature type="compositionally biased region" description="Basic and acidic residues" evidence="4">
    <location>
        <begin position="3213"/>
        <end position="3234"/>
    </location>
</feature>
<evidence type="ECO:0000259" key="5">
    <source>
        <dbReference type="SMART" id="SM01349"/>
    </source>
</evidence>
<feature type="compositionally biased region" description="Low complexity" evidence="4">
    <location>
        <begin position="2616"/>
        <end position="2625"/>
    </location>
</feature>
<feature type="compositionally biased region" description="Low complexity" evidence="4">
    <location>
        <begin position="1"/>
        <end position="24"/>
    </location>
</feature>
<feature type="compositionally biased region" description="Pro residues" evidence="4">
    <location>
        <begin position="2224"/>
        <end position="2234"/>
    </location>
</feature>
<dbReference type="InterPro" id="IPR016024">
    <property type="entry name" value="ARM-type_fold"/>
</dbReference>
<comment type="subcellular location">
    <subcellularLocation>
        <location evidence="1">Cytoplasm</location>
        <location evidence="1">Cytoskeleton</location>
    </subcellularLocation>
</comment>
<dbReference type="OrthoDB" id="205662at2759"/>
<protein>
    <submittedName>
        <fullName evidence="6">HEAT repeat-containing protein</fullName>
    </submittedName>
</protein>
<proteinExistence type="predicted"/>